<evidence type="ECO:0000313" key="1">
    <source>
        <dbReference type="EMBL" id="CAD9211193.1"/>
    </source>
</evidence>
<organism evidence="1">
    <name type="scientific">Tetraselmis chuii</name>
    <dbReference type="NCBI Taxonomy" id="63592"/>
    <lineage>
        <taxon>Eukaryota</taxon>
        <taxon>Viridiplantae</taxon>
        <taxon>Chlorophyta</taxon>
        <taxon>core chlorophytes</taxon>
        <taxon>Chlorodendrophyceae</taxon>
        <taxon>Chlorodendrales</taxon>
        <taxon>Chlorodendraceae</taxon>
        <taxon>Tetraselmis</taxon>
    </lineage>
</organism>
<sequence>MEGEADQLYREERPLYDEDTLQRDALYERAETLSSALCKIGDDLKGAIADVNDCAANSLPPEGTPMGSIIRILNNQLAALSQVDSRCAELSHELDHFNVNNGYGSTPGIGR</sequence>
<dbReference type="EMBL" id="HBGG01025970">
    <property type="protein sequence ID" value="CAD9211193.1"/>
    <property type="molecule type" value="Transcribed_RNA"/>
</dbReference>
<name>A0A7S1SWT9_9CHLO</name>
<gene>
    <name evidence="1" type="ORF">TCHU04912_LOCUS13432</name>
</gene>
<accession>A0A7S1SWT9</accession>
<dbReference type="AlphaFoldDB" id="A0A7S1SWT9"/>
<reference evidence="1" key="1">
    <citation type="submission" date="2021-01" db="EMBL/GenBank/DDBJ databases">
        <authorList>
            <person name="Corre E."/>
            <person name="Pelletier E."/>
            <person name="Niang G."/>
            <person name="Scheremetjew M."/>
            <person name="Finn R."/>
            <person name="Kale V."/>
            <person name="Holt S."/>
            <person name="Cochrane G."/>
            <person name="Meng A."/>
            <person name="Brown T."/>
            <person name="Cohen L."/>
        </authorList>
    </citation>
    <scope>NUCLEOTIDE SEQUENCE</scope>
    <source>
        <strain evidence="1">PLY429</strain>
    </source>
</reference>
<proteinExistence type="predicted"/>
<protein>
    <submittedName>
        <fullName evidence="1">Uncharacterized protein</fullName>
    </submittedName>
</protein>